<dbReference type="GO" id="GO:0016020">
    <property type="term" value="C:membrane"/>
    <property type="evidence" value="ECO:0007669"/>
    <property type="project" value="UniProtKB-SubCell"/>
</dbReference>
<dbReference type="InterPro" id="IPR052337">
    <property type="entry name" value="SAT4-like"/>
</dbReference>
<feature type="region of interest" description="Disordered" evidence="6">
    <location>
        <begin position="296"/>
        <end position="317"/>
    </location>
</feature>
<feature type="transmembrane region" description="Helical" evidence="7">
    <location>
        <begin position="139"/>
        <end position="162"/>
    </location>
</feature>
<dbReference type="RefSeq" id="XP_033531915.1">
    <property type="nucleotide sequence ID" value="XM_033673594.1"/>
</dbReference>
<organism evidence="9">
    <name type="scientific">Eremomyces bilateralis CBS 781.70</name>
    <dbReference type="NCBI Taxonomy" id="1392243"/>
    <lineage>
        <taxon>Eukaryota</taxon>
        <taxon>Fungi</taxon>
        <taxon>Dikarya</taxon>
        <taxon>Ascomycota</taxon>
        <taxon>Pezizomycotina</taxon>
        <taxon>Dothideomycetes</taxon>
        <taxon>Dothideomycetes incertae sedis</taxon>
        <taxon>Eremomycetales</taxon>
        <taxon>Eremomycetaceae</taxon>
        <taxon>Eremomyces</taxon>
    </lineage>
</organism>
<evidence type="ECO:0000256" key="2">
    <source>
        <dbReference type="ARBA" id="ARBA00022692"/>
    </source>
</evidence>
<evidence type="ECO:0000259" key="8">
    <source>
        <dbReference type="Pfam" id="PF20684"/>
    </source>
</evidence>
<keyword evidence="4 7" id="KW-0472">Membrane</keyword>
<dbReference type="AlphaFoldDB" id="A0A6G1FWY4"/>
<feature type="transmembrane region" description="Helical" evidence="7">
    <location>
        <begin position="26"/>
        <end position="48"/>
    </location>
</feature>
<evidence type="ECO:0000256" key="3">
    <source>
        <dbReference type="ARBA" id="ARBA00022989"/>
    </source>
</evidence>
<evidence type="ECO:0000256" key="4">
    <source>
        <dbReference type="ARBA" id="ARBA00023136"/>
    </source>
</evidence>
<reference evidence="11" key="3">
    <citation type="submission" date="2025-04" db="UniProtKB">
        <authorList>
            <consortium name="RefSeq"/>
        </authorList>
    </citation>
    <scope>IDENTIFICATION</scope>
    <source>
        <strain evidence="11">CBS 781.70</strain>
    </source>
</reference>
<name>A0A6G1FWY4_9PEZI</name>
<dbReference type="GeneID" id="54414164"/>
<dbReference type="Pfam" id="PF20684">
    <property type="entry name" value="Fung_rhodopsin"/>
    <property type="match status" value="1"/>
</dbReference>
<dbReference type="Proteomes" id="UP000504638">
    <property type="component" value="Unplaced"/>
</dbReference>
<evidence type="ECO:0000256" key="1">
    <source>
        <dbReference type="ARBA" id="ARBA00004141"/>
    </source>
</evidence>
<comment type="subcellular location">
    <subcellularLocation>
        <location evidence="1">Membrane</location>
        <topology evidence="1">Multi-pass membrane protein</topology>
    </subcellularLocation>
</comment>
<reference evidence="11" key="2">
    <citation type="submission" date="2020-04" db="EMBL/GenBank/DDBJ databases">
        <authorList>
            <consortium name="NCBI Genome Project"/>
        </authorList>
    </citation>
    <scope>NUCLEOTIDE SEQUENCE</scope>
    <source>
        <strain evidence="11">CBS 781.70</strain>
    </source>
</reference>
<keyword evidence="10" id="KW-1185">Reference proteome</keyword>
<dbReference type="OrthoDB" id="5401779at2759"/>
<evidence type="ECO:0000313" key="11">
    <source>
        <dbReference type="RefSeq" id="XP_033531915.1"/>
    </source>
</evidence>
<evidence type="ECO:0000313" key="9">
    <source>
        <dbReference type="EMBL" id="KAF1810284.1"/>
    </source>
</evidence>
<sequence length="399" mass="44542">MSLAPPEVMATWPAPNYVNPSTMVPATLGSLLAGMVLMLMFVAARLYIRLNLAKGFGMDDYCIMVGVLAIIGTTVLATIHWKYGAGYHVWDFKMEWYGGYQKISLAATTLFNVNVTFPKLSLCFTYLRIFPSKANRMFCYLMIAFLLGFMISMSLVTIFQCLPVQSFWDLSVPPTVCINRSGFSIAAGALNSATDFLIYWWPSRALWKIQQPLKTRLGLVFVFSVGSLISIVGVLRAWYIHLIFIPPKVFDLFYEGNVIWILGGIEWNLGMIFSCFHGIKPILAKVFPRIFGTTQGSSAAAGYSGGRSKKFSNRSSVKKSFQTLPTESITDLGGSQSKSQIHAMKSFDSASDDMGGIELPSRAVKYTREITVQSNPRDEDERHLVHSGPKYRRGQWDIV</sequence>
<comment type="similarity">
    <text evidence="5">Belongs to the SAT4 family.</text>
</comment>
<accession>A0A6G1FWY4</accession>
<dbReference type="PANTHER" id="PTHR33048">
    <property type="entry name" value="PTH11-LIKE INTEGRAL MEMBRANE PROTEIN (AFU_ORTHOLOGUE AFUA_5G11245)"/>
    <property type="match status" value="1"/>
</dbReference>
<evidence type="ECO:0000256" key="7">
    <source>
        <dbReference type="SAM" id="Phobius"/>
    </source>
</evidence>
<protein>
    <recommendedName>
        <fullName evidence="8">Rhodopsin domain-containing protein</fullName>
    </recommendedName>
</protein>
<feature type="transmembrane region" description="Helical" evidence="7">
    <location>
        <begin position="217"/>
        <end position="239"/>
    </location>
</feature>
<dbReference type="InterPro" id="IPR049326">
    <property type="entry name" value="Rhodopsin_dom_fungi"/>
</dbReference>
<keyword evidence="2 7" id="KW-0812">Transmembrane</keyword>
<dbReference type="EMBL" id="ML975167">
    <property type="protein sequence ID" value="KAF1810284.1"/>
    <property type="molecule type" value="Genomic_DNA"/>
</dbReference>
<evidence type="ECO:0000256" key="5">
    <source>
        <dbReference type="ARBA" id="ARBA00038359"/>
    </source>
</evidence>
<feature type="transmembrane region" description="Helical" evidence="7">
    <location>
        <begin position="259"/>
        <end position="279"/>
    </location>
</feature>
<evidence type="ECO:0000256" key="6">
    <source>
        <dbReference type="SAM" id="MobiDB-lite"/>
    </source>
</evidence>
<reference evidence="9 11" key="1">
    <citation type="submission" date="2020-01" db="EMBL/GenBank/DDBJ databases">
        <authorList>
            <consortium name="DOE Joint Genome Institute"/>
            <person name="Haridas S."/>
            <person name="Albert R."/>
            <person name="Binder M."/>
            <person name="Bloem J."/>
            <person name="Labutti K."/>
            <person name="Salamov A."/>
            <person name="Andreopoulos B."/>
            <person name="Baker S.E."/>
            <person name="Barry K."/>
            <person name="Bills G."/>
            <person name="Bluhm B.H."/>
            <person name="Cannon C."/>
            <person name="Castanera R."/>
            <person name="Culley D.E."/>
            <person name="Daum C."/>
            <person name="Ezra D."/>
            <person name="Gonzalez J.B."/>
            <person name="Henrissat B."/>
            <person name="Kuo A."/>
            <person name="Liang C."/>
            <person name="Lipzen A."/>
            <person name="Lutzoni F."/>
            <person name="Magnuson J."/>
            <person name="Mondo S."/>
            <person name="Nolan M."/>
            <person name="Ohm R."/>
            <person name="Pangilinan J."/>
            <person name="Park H.-J."/>
            <person name="Ramirez L."/>
            <person name="Alfaro M."/>
            <person name="Sun H."/>
            <person name="Tritt A."/>
            <person name="Yoshinaga Y."/>
            <person name="Zwiers L.-H."/>
            <person name="Turgeon B.G."/>
            <person name="Goodwin S.B."/>
            <person name="Spatafora J.W."/>
            <person name="Crous P.W."/>
            <person name="Grigoriev I.V."/>
        </authorList>
    </citation>
    <scope>NUCLEOTIDE SEQUENCE</scope>
    <source>
        <strain evidence="9 11">CBS 781.70</strain>
    </source>
</reference>
<dbReference type="PANTHER" id="PTHR33048:SF129">
    <property type="entry name" value="INTEGRAL MEMBRANE PROTEIN-RELATED"/>
    <property type="match status" value="1"/>
</dbReference>
<feature type="domain" description="Rhodopsin" evidence="8">
    <location>
        <begin position="44"/>
        <end position="284"/>
    </location>
</feature>
<feature type="transmembrane region" description="Helical" evidence="7">
    <location>
        <begin position="103"/>
        <end position="127"/>
    </location>
</feature>
<feature type="transmembrane region" description="Helical" evidence="7">
    <location>
        <begin position="182"/>
        <end position="201"/>
    </location>
</feature>
<feature type="transmembrane region" description="Helical" evidence="7">
    <location>
        <begin position="60"/>
        <end position="83"/>
    </location>
</feature>
<gene>
    <name evidence="9 11" type="ORF">P152DRAFT_107089</name>
</gene>
<proteinExistence type="inferred from homology"/>
<evidence type="ECO:0000313" key="10">
    <source>
        <dbReference type="Proteomes" id="UP000504638"/>
    </source>
</evidence>
<keyword evidence="3 7" id="KW-1133">Transmembrane helix</keyword>